<dbReference type="AlphaFoldDB" id="A0A915IZL3"/>
<evidence type="ECO:0000313" key="1">
    <source>
        <dbReference type="Proteomes" id="UP000887565"/>
    </source>
</evidence>
<proteinExistence type="predicted"/>
<name>A0A915IZL3_ROMCU</name>
<dbReference type="Proteomes" id="UP000887565">
    <property type="component" value="Unplaced"/>
</dbReference>
<organism evidence="1 2">
    <name type="scientific">Romanomermis culicivorax</name>
    <name type="common">Nematode worm</name>
    <dbReference type="NCBI Taxonomy" id="13658"/>
    <lineage>
        <taxon>Eukaryota</taxon>
        <taxon>Metazoa</taxon>
        <taxon>Ecdysozoa</taxon>
        <taxon>Nematoda</taxon>
        <taxon>Enoplea</taxon>
        <taxon>Dorylaimia</taxon>
        <taxon>Mermithida</taxon>
        <taxon>Mermithoidea</taxon>
        <taxon>Mermithidae</taxon>
        <taxon>Romanomermis</taxon>
    </lineage>
</organism>
<keyword evidence="1" id="KW-1185">Reference proteome</keyword>
<accession>A0A915IZL3</accession>
<dbReference type="WBParaSite" id="nRc.2.0.1.t19274-RA">
    <property type="protein sequence ID" value="nRc.2.0.1.t19274-RA"/>
    <property type="gene ID" value="nRc.2.0.1.g19274"/>
</dbReference>
<sequence>MEIINDAQPMNNIAIVPICGQRLSSHIVLNTNCNYDANDFSNMKTTTAEDCAIVCANDSLYNIIFVPHYVTKWVCFSNKIVIFLGMLLVIEHQLAYKNVSKNVLKDPKVDNIMCSL</sequence>
<protein>
    <submittedName>
        <fullName evidence="2">Uncharacterized protein</fullName>
    </submittedName>
</protein>
<evidence type="ECO:0000313" key="2">
    <source>
        <dbReference type="WBParaSite" id="nRc.2.0.1.t19274-RA"/>
    </source>
</evidence>
<reference evidence="2" key="1">
    <citation type="submission" date="2022-11" db="UniProtKB">
        <authorList>
            <consortium name="WormBaseParasite"/>
        </authorList>
    </citation>
    <scope>IDENTIFICATION</scope>
</reference>